<dbReference type="EMBL" id="DWWD01000017">
    <property type="protein sequence ID" value="HJC49586.1"/>
    <property type="molecule type" value="Genomic_DNA"/>
</dbReference>
<dbReference type="GO" id="GO:0003677">
    <property type="term" value="F:DNA binding"/>
    <property type="evidence" value="ECO:0007669"/>
    <property type="project" value="UniProtKB-KW"/>
</dbReference>
<dbReference type="PROSITE" id="PS50949">
    <property type="entry name" value="HTH_GNTR"/>
    <property type="match status" value="1"/>
</dbReference>
<protein>
    <submittedName>
        <fullName evidence="5">GntR family transcriptional regulator</fullName>
    </submittedName>
</protein>
<evidence type="ECO:0000259" key="4">
    <source>
        <dbReference type="PROSITE" id="PS50949"/>
    </source>
</evidence>
<organism evidence="5 6">
    <name type="scientific">Candidatus Anaerostipes avistercoris</name>
    <dbReference type="NCBI Taxonomy" id="2838462"/>
    <lineage>
        <taxon>Bacteria</taxon>
        <taxon>Bacillati</taxon>
        <taxon>Bacillota</taxon>
        <taxon>Clostridia</taxon>
        <taxon>Lachnospirales</taxon>
        <taxon>Lachnospiraceae</taxon>
        <taxon>Anaerostipes</taxon>
    </lineage>
</organism>
<dbReference type="InterPro" id="IPR036388">
    <property type="entry name" value="WH-like_DNA-bd_sf"/>
</dbReference>
<keyword evidence="2" id="KW-0238">DNA-binding</keyword>
<dbReference type="SUPFAM" id="SSF46785">
    <property type="entry name" value="Winged helix' DNA-binding domain"/>
    <property type="match status" value="1"/>
</dbReference>
<evidence type="ECO:0000313" key="6">
    <source>
        <dbReference type="Proteomes" id="UP000823904"/>
    </source>
</evidence>
<proteinExistence type="predicted"/>
<keyword evidence="3" id="KW-0804">Transcription</keyword>
<reference evidence="5" key="1">
    <citation type="journal article" date="2021" name="PeerJ">
        <title>Extensive microbial diversity within the chicken gut microbiome revealed by metagenomics and culture.</title>
        <authorList>
            <person name="Gilroy R."/>
            <person name="Ravi A."/>
            <person name="Getino M."/>
            <person name="Pursley I."/>
            <person name="Horton D.L."/>
            <person name="Alikhan N.F."/>
            <person name="Baker D."/>
            <person name="Gharbi K."/>
            <person name="Hall N."/>
            <person name="Watson M."/>
            <person name="Adriaenssens E.M."/>
            <person name="Foster-Nyarko E."/>
            <person name="Jarju S."/>
            <person name="Secka A."/>
            <person name="Antonio M."/>
            <person name="Oren A."/>
            <person name="Chaudhuri R.R."/>
            <person name="La Ragione R."/>
            <person name="Hildebrand F."/>
            <person name="Pallen M.J."/>
        </authorList>
    </citation>
    <scope>NUCLEOTIDE SEQUENCE</scope>
    <source>
        <strain evidence="5">ChiSjej3B21-8574</strain>
    </source>
</reference>
<evidence type="ECO:0000256" key="1">
    <source>
        <dbReference type="ARBA" id="ARBA00023015"/>
    </source>
</evidence>
<dbReference type="Pfam" id="PF00392">
    <property type="entry name" value="GntR"/>
    <property type="match status" value="1"/>
</dbReference>
<dbReference type="PANTHER" id="PTHR38445">
    <property type="entry name" value="HTH-TYPE TRANSCRIPTIONAL REPRESSOR YTRA"/>
    <property type="match status" value="1"/>
</dbReference>
<evidence type="ECO:0000313" key="5">
    <source>
        <dbReference type="EMBL" id="HJC49586.1"/>
    </source>
</evidence>
<dbReference type="InterPro" id="IPR000524">
    <property type="entry name" value="Tscrpt_reg_HTH_GntR"/>
</dbReference>
<accession>A0A9D2PGE5</accession>
<keyword evidence="1" id="KW-0805">Transcription regulation</keyword>
<dbReference type="InterPro" id="IPR036390">
    <property type="entry name" value="WH_DNA-bd_sf"/>
</dbReference>
<reference evidence="5" key="2">
    <citation type="submission" date="2021-04" db="EMBL/GenBank/DDBJ databases">
        <authorList>
            <person name="Gilroy R."/>
        </authorList>
    </citation>
    <scope>NUCLEOTIDE SEQUENCE</scope>
    <source>
        <strain evidence="5">ChiSjej3B21-8574</strain>
    </source>
</reference>
<name>A0A9D2PGE5_9FIRM</name>
<evidence type="ECO:0000256" key="2">
    <source>
        <dbReference type="ARBA" id="ARBA00023125"/>
    </source>
</evidence>
<dbReference type="PANTHER" id="PTHR38445:SF12">
    <property type="entry name" value="GNTR-FAMILY TRANSCRIPTIONAL REGULATOR"/>
    <property type="match status" value="1"/>
</dbReference>
<sequence>MILEIDFNSDEAIYVQLRNQIVLGIACAEFTDGQSLPSVRQLAQVLGVNMHTVNKAYSILREEGYLKLDRRKGAVISVETEEKQKELDSIAQQLQLLIAQAICKGISKDELCDLVECMYQKLDRNQEEL</sequence>
<dbReference type="Gene3D" id="1.10.10.10">
    <property type="entry name" value="Winged helix-like DNA-binding domain superfamily/Winged helix DNA-binding domain"/>
    <property type="match status" value="1"/>
</dbReference>
<dbReference type="CDD" id="cd07377">
    <property type="entry name" value="WHTH_GntR"/>
    <property type="match status" value="1"/>
</dbReference>
<evidence type="ECO:0000256" key="3">
    <source>
        <dbReference type="ARBA" id="ARBA00023163"/>
    </source>
</evidence>
<dbReference type="AlphaFoldDB" id="A0A9D2PGE5"/>
<dbReference type="SMART" id="SM00345">
    <property type="entry name" value="HTH_GNTR"/>
    <property type="match status" value="1"/>
</dbReference>
<gene>
    <name evidence="5" type="ORF">H9754_03235</name>
</gene>
<feature type="domain" description="HTH gntR-type" evidence="4">
    <location>
        <begin position="11"/>
        <end position="79"/>
    </location>
</feature>
<comment type="caution">
    <text evidence="5">The sequence shown here is derived from an EMBL/GenBank/DDBJ whole genome shotgun (WGS) entry which is preliminary data.</text>
</comment>
<dbReference type="GO" id="GO:0003700">
    <property type="term" value="F:DNA-binding transcription factor activity"/>
    <property type="evidence" value="ECO:0007669"/>
    <property type="project" value="InterPro"/>
</dbReference>
<dbReference type="Proteomes" id="UP000823904">
    <property type="component" value="Unassembled WGS sequence"/>
</dbReference>